<name>A0A8S5N826_9CAUD</name>
<feature type="domain" description="Baseplate protein J-like barrel" evidence="2">
    <location>
        <begin position="92"/>
        <end position="164"/>
    </location>
</feature>
<dbReference type="Pfam" id="PF26078">
    <property type="entry name" value="Baseplate_J_M"/>
    <property type="match status" value="1"/>
</dbReference>
<evidence type="ECO:0000256" key="1">
    <source>
        <dbReference type="ARBA" id="ARBA00038087"/>
    </source>
</evidence>
<sequence>MNSEYSVDKIHNTMLEHIDNAYQKTEGFPTYDLTRGEAFALLELWKKCEEIERKQDVDNLTGEELSRIAFQRKGTQRRKATKAIGSIRIVDGSGTVHQGDLFESESGIQYESLETKDVTKGDTVRIQCMQTGAVGNVPKGTITQMPITIPGINSIINDEPTINGENEESDDDLRERYYEELREPATSGNDYHYKRWAKEVEGVGEANVIGLWNGNNTVKVVIINSDRQPADSTLVKRVQEYIDPDSKGIGAGQAPVGAYCTVVSAAAVPINITVTGVSHTATATKSSITAAITASITEYLKAIAFKQPYVSVAQISNIVLGVQGVTDYEAVTVNGQATKIPLTVEQVATLGTVEVTLND</sequence>
<comment type="similarity">
    <text evidence="1">Belongs to the Mu gp47/PBSX XkdT family.</text>
</comment>
<dbReference type="InterPro" id="IPR058531">
    <property type="entry name" value="Baseplate_J_M"/>
</dbReference>
<reference evidence="5" key="1">
    <citation type="journal article" date="2021" name="Proc. Natl. Acad. Sci. U.S.A.">
        <title>A Catalog of Tens of Thousands of Viruses from Human Metagenomes Reveals Hidden Associations with Chronic Diseases.</title>
        <authorList>
            <person name="Tisza M.J."/>
            <person name="Buck C.B."/>
        </authorList>
    </citation>
    <scope>NUCLEOTIDE SEQUENCE</scope>
    <source>
        <strain evidence="5">CtkBO7</strain>
    </source>
</reference>
<feature type="domain" description="Baseplate J-like C-terminal" evidence="4">
    <location>
        <begin position="270"/>
        <end position="356"/>
    </location>
</feature>
<dbReference type="Pfam" id="PF26079">
    <property type="entry name" value="Baseplate_J_C"/>
    <property type="match status" value="1"/>
</dbReference>
<evidence type="ECO:0000313" key="5">
    <source>
        <dbReference type="EMBL" id="DAD90925.1"/>
    </source>
</evidence>
<dbReference type="EMBL" id="BK015098">
    <property type="protein sequence ID" value="DAD90925.1"/>
    <property type="molecule type" value="Genomic_DNA"/>
</dbReference>
<dbReference type="PANTHER" id="PTHR37829">
    <property type="entry name" value="PHAGE-LIKE ELEMENT PBSX PROTEIN XKDT"/>
    <property type="match status" value="1"/>
</dbReference>
<protein>
    <submittedName>
        <fullName evidence="5">Baseplate J like protein</fullName>
    </submittedName>
</protein>
<organism evidence="5">
    <name type="scientific">Siphoviridae sp. ctkBO7</name>
    <dbReference type="NCBI Taxonomy" id="2826441"/>
    <lineage>
        <taxon>Viruses</taxon>
        <taxon>Duplodnaviria</taxon>
        <taxon>Heunggongvirae</taxon>
        <taxon>Uroviricota</taxon>
        <taxon>Caudoviricetes</taxon>
    </lineage>
</organism>
<dbReference type="InterPro" id="IPR006949">
    <property type="entry name" value="Barrel_Baseplate_J-like"/>
</dbReference>
<proteinExistence type="inferred from homology"/>
<feature type="domain" description="Baseplate J-like central" evidence="3">
    <location>
        <begin position="185"/>
        <end position="264"/>
    </location>
</feature>
<dbReference type="InterPro" id="IPR058530">
    <property type="entry name" value="Baseplate_J-like_C"/>
</dbReference>
<accession>A0A8S5N826</accession>
<evidence type="ECO:0000259" key="3">
    <source>
        <dbReference type="Pfam" id="PF26078"/>
    </source>
</evidence>
<dbReference type="InterPro" id="IPR052399">
    <property type="entry name" value="Phage_Baseplate_Assmbl_Protein"/>
</dbReference>
<evidence type="ECO:0000259" key="2">
    <source>
        <dbReference type="Pfam" id="PF04865"/>
    </source>
</evidence>
<dbReference type="Pfam" id="PF04865">
    <property type="entry name" value="Baseplate_J"/>
    <property type="match status" value="1"/>
</dbReference>
<dbReference type="PANTHER" id="PTHR37829:SF3">
    <property type="entry name" value="PROTEIN JAYE-RELATED"/>
    <property type="match status" value="1"/>
</dbReference>
<evidence type="ECO:0000259" key="4">
    <source>
        <dbReference type="Pfam" id="PF26079"/>
    </source>
</evidence>